<dbReference type="InterPro" id="IPR001375">
    <property type="entry name" value="Peptidase_S9_cat"/>
</dbReference>
<protein>
    <recommendedName>
        <fullName evidence="5">acylaminoacyl-peptidase</fullName>
        <ecNumber evidence="5">3.4.19.1</ecNumber>
    </recommendedName>
</protein>
<dbReference type="Pfam" id="PF00326">
    <property type="entry name" value="Peptidase_S9"/>
    <property type="match status" value="1"/>
</dbReference>
<dbReference type="Pfam" id="PF19283">
    <property type="entry name" value="APEH_N"/>
    <property type="match status" value="1"/>
</dbReference>
<evidence type="ECO:0000256" key="4">
    <source>
        <dbReference type="ARBA" id="ARBA00011881"/>
    </source>
</evidence>
<evidence type="ECO:0000256" key="1">
    <source>
        <dbReference type="ARBA" id="ARBA00000721"/>
    </source>
</evidence>
<evidence type="ECO:0000256" key="6">
    <source>
        <dbReference type="ARBA" id="ARBA00022490"/>
    </source>
</evidence>
<evidence type="ECO:0000313" key="10">
    <source>
        <dbReference type="EMBL" id="JAV80425.1"/>
    </source>
</evidence>
<name>A0A1Y1M7X3_PHOPY</name>
<evidence type="ECO:0000259" key="9">
    <source>
        <dbReference type="Pfam" id="PF19283"/>
    </source>
</evidence>
<dbReference type="GO" id="GO:0008242">
    <property type="term" value="F:omega peptidase activity"/>
    <property type="evidence" value="ECO:0007669"/>
    <property type="project" value="UniProtKB-EC"/>
</dbReference>
<evidence type="ECO:0000256" key="2">
    <source>
        <dbReference type="ARBA" id="ARBA00004496"/>
    </source>
</evidence>
<comment type="catalytic activity">
    <reaction evidence="1">
        <text>Cleavage of an N-acetyl or N-formyl amino acid from the N-terminus of a polypeptide.</text>
        <dbReference type="EC" id="3.4.19.1"/>
    </reaction>
</comment>
<dbReference type="PANTHER" id="PTHR42776">
    <property type="entry name" value="SERINE PEPTIDASE S9 FAMILY MEMBER"/>
    <property type="match status" value="1"/>
</dbReference>
<proteinExistence type="inferred from homology"/>
<evidence type="ECO:0000256" key="3">
    <source>
        <dbReference type="ARBA" id="ARBA00010040"/>
    </source>
</evidence>
<comment type="subcellular location">
    <subcellularLocation>
        <location evidence="2">Cytoplasm</location>
    </subcellularLocation>
</comment>
<accession>A0A1Y1M7X3</accession>
<dbReference type="SUPFAM" id="SSF53474">
    <property type="entry name" value="alpha/beta-Hydrolases"/>
    <property type="match status" value="1"/>
</dbReference>
<dbReference type="PANTHER" id="PTHR42776:SF4">
    <property type="entry name" value="ACYLAMINO-ACID-RELEASING ENZYME"/>
    <property type="match status" value="1"/>
</dbReference>
<dbReference type="Gene3D" id="3.40.50.1820">
    <property type="entry name" value="alpha/beta hydrolase"/>
    <property type="match status" value="1"/>
</dbReference>
<sequence length="706" mass="79535">MSNLAQKITQRYRELACVPFLSDARIGKNGATLSAVWSERNLERGKFVKFSKTYLLNSELRKYLDFSPCDVTSEKLVSISPSETYRAIVRASDEKDGAKQFFEIWSDERLLHTTDVSELELHDEIYTEATLGALEWSPDETKLIYIAEKKEPKSEPFYKKKTTNSDPSKDANVTKGEQYLYRQSWGEQYTTRKESVIVQYDRACDSFSILDGIPDDIFPIQVSWSPDGTCITGVGLRTNPRKLGLIYCNNRPAAVFTLNFDKQYEELSMKSRAVRNPLFTPDGKTIVWFEQDEIAHSSCLALVKKSVLDKSASIQTVVPIVNKEMKINGDRLFYGLYNVMIPKRCWASGNRLILSTQQKNTINTYCINIDSGAITELPYSDGSRIVLDVFNDTVVFNHRNFFVSDKLAIATLPKLGSECVLESTDVTDGLRMDYMENFTYNYLDLAHNTEEVANSFTAIYIGPKSGKDGEYPLIAWPHGGPHSAYSNCLFLELSLLNSLGFAVLLINFRGSIGSGEDSIKFLLGKVGKADVQDCVEAVKAVLTRYPWLDASRVSLMGGSHGGFLVTHLSGQYPSMFRAVVARNPVIDIAAMSITSDIPDWAYVETGRLYTQVGQPNVEDLLEMRKASPIQHAHRVTAPTLLQIGKNDKRVDPSQGIEYYHRLKANGNIVRMNLYDDNHPIASIHNEVDNIINSILWVMEHTEMKYN</sequence>
<dbReference type="SUPFAM" id="SSF82171">
    <property type="entry name" value="DPP6 N-terminal domain-like"/>
    <property type="match status" value="1"/>
</dbReference>
<evidence type="ECO:0000256" key="7">
    <source>
        <dbReference type="ARBA" id="ARBA00022801"/>
    </source>
</evidence>
<feature type="domain" description="Peptidase S9 prolyl oligopeptidase catalytic" evidence="8">
    <location>
        <begin position="491"/>
        <end position="697"/>
    </location>
</feature>
<dbReference type="InterPro" id="IPR029058">
    <property type="entry name" value="AB_hydrolase_fold"/>
</dbReference>
<dbReference type="InterPro" id="IPR045550">
    <property type="entry name" value="AARE_N"/>
</dbReference>
<evidence type="ECO:0000259" key="8">
    <source>
        <dbReference type="Pfam" id="PF00326"/>
    </source>
</evidence>
<dbReference type="EMBL" id="GEZM01041416">
    <property type="protein sequence ID" value="JAV80425.1"/>
    <property type="molecule type" value="Transcribed_RNA"/>
</dbReference>
<comment type="subunit">
    <text evidence="4">Homotetramer.</text>
</comment>
<dbReference type="GO" id="GO:0006508">
    <property type="term" value="P:proteolysis"/>
    <property type="evidence" value="ECO:0007669"/>
    <property type="project" value="InterPro"/>
</dbReference>
<keyword evidence="7" id="KW-0378">Hydrolase</keyword>
<comment type="similarity">
    <text evidence="3">Belongs to the peptidase S9C family.</text>
</comment>
<evidence type="ECO:0000256" key="5">
    <source>
        <dbReference type="ARBA" id="ARBA00012917"/>
    </source>
</evidence>
<reference evidence="10" key="1">
    <citation type="journal article" date="2016" name="Sci. Rep.">
        <title>Molecular characterization of firefly nuptial gifts: a multi-omics approach sheds light on postcopulatory sexual selection.</title>
        <authorList>
            <person name="Al-Wathiqui N."/>
            <person name="Fallon T.R."/>
            <person name="South A."/>
            <person name="Weng J.K."/>
            <person name="Lewis S.M."/>
        </authorList>
    </citation>
    <scope>NUCLEOTIDE SEQUENCE</scope>
</reference>
<dbReference type="GO" id="GO:0004252">
    <property type="term" value="F:serine-type endopeptidase activity"/>
    <property type="evidence" value="ECO:0007669"/>
    <property type="project" value="TreeGrafter"/>
</dbReference>
<dbReference type="GO" id="GO:0005737">
    <property type="term" value="C:cytoplasm"/>
    <property type="evidence" value="ECO:0007669"/>
    <property type="project" value="UniProtKB-SubCell"/>
</dbReference>
<dbReference type="AlphaFoldDB" id="A0A1Y1M7X3"/>
<organism evidence="10">
    <name type="scientific">Photinus pyralis</name>
    <name type="common">Common eastern firefly</name>
    <name type="synonym">Lampyris pyralis</name>
    <dbReference type="NCBI Taxonomy" id="7054"/>
    <lineage>
        <taxon>Eukaryota</taxon>
        <taxon>Metazoa</taxon>
        <taxon>Ecdysozoa</taxon>
        <taxon>Arthropoda</taxon>
        <taxon>Hexapoda</taxon>
        <taxon>Insecta</taxon>
        <taxon>Pterygota</taxon>
        <taxon>Neoptera</taxon>
        <taxon>Endopterygota</taxon>
        <taxon>Coleoptera</taxon>
        <taxon>Polyphaga</taxon>
        <taxon>Elateriformia</taxon>
        <taxon>Elateroidea</taxon>
        <taxon>Lampyridae</taxon>
        <taxon>Lampyrinae</taxon>
        <taxon>Photinus</taxon>
    </lineage>
</organism>
<keyword evidence="6" id="KW-0963">Cytoplasm</keyword>
<feature type="domain" description="Acylamino-acid-releasing enzyme N-terminal" evidence="9">
    <location>
        <begin position="41"/>
        <end position="395"/>
    </location>
</feature>
<dbReference type="EC" id="3.4.19.1" evidence="5"/>